<evidence type="ECO:0000259" key="7">
    <source>
        <dbReference type="PROSITE" id="PS50871"/>
    </source>
</evidence>
<evidence type="ECO:0000256" key="6">
    <source>
        <dbReference type="SAM" id="SignalP"/>
    </source>
</evidence>
<evidence type="ECO:0000256" key="3">
    <source>
        <dbReference type="ARBA" id="ARBA00022729"/>
    </source>
</evidence>
<keyword evidence="5" id="KW-0175">Coiled coil</keyword>
<dbReference type="Pfam" id="PF00386">
    <property type="entry name" value="C1q"/>
    <property type="match status" value="1"/>
</dbReference>
<dbReference type="GO" id="GO:0005201">
    <property type="term" value="F:extracellular matrix structural constituent"/>
    <property type="evidence" value="ECO:0007669"/>
    <property type="project" value="InterPro"/>
</dbReference>
<name>E9G8K0_DAPPU</name>
<sequence>MVRFSTIFIHAALAALVALACPADAAALKVEEQLQLLQTKVNQLEAQVQQHEMLAEKFARLERVLEEMQNERKTSSSWASVSPVHAAIPRTCREAQSSDPTLSSGMYWIDPDGQGIGDSPIYVYCDMTKGVITDKSILPITRLNFGRTQLDTSSGVHTLGRFECTGQVAVNGMPTSCEDLWRIGHTMSGLYSVMGAEMVESVYCDFNKLPSDPGFETWIGFADVKSAPAYFYAQRNSSFNQTNLPIPFDIAVVNIGDAMDLQTGKFTAPRSGTYFFSLSGLANIPASSSAMAFWIGLYLNNNRIGLGYSVEISTASQLKPYSLQSTLNLEAGDQVWVQIYKLGDPKGVSLFDDINHYTHFNGWLLQENISNSLNAMQTIRHDLF</sequence>
<evidence type="ECO:0000256" key="1">
    <source>
        <dbReference type="ARBA" id="ARBA00004613"/>
    </source>
</evidence>
<proteinExistence type="predicted"/>
<dbReference type="GO" id="GO:0005581">
    <property type="term" value="C:collagen trimer"/>
    <property type="evidence" value="ECO:0007669"/>
    <property type="project" value="UniProtKB-KW"/>
</dbReference>
<dbReference type="PROSITE" id="PS50871">
    <property type="entry name" value="C1Q"/>
    <property type="match status" value="1"/>
</dbReference>
<keyword evidence="2" id="KW-0964">Secreted</keyword>
<keyword evidence="4" id="KW-0176">Collagen</keyword>
<feature type="chain" id="PRO_5003237248" description="C1q domain-containing protein" evidence="6">
    <location>
        <begin position="28"/>
        <end position="384"/>
    </location>
</feature>
<dbReference type="Pfam" id="PF01410">
    <property type="entry name" value="COLFI"/>
    <property type="match status" value="1"/>
</dbReference>
<dbReference type="AlphaFoldDB" id="E9G8K0"/>
<feature type="domain" description="C1q" evidence="7">
    <location>
        <begin position="224"/>
        <end position="371"/>
    </location>
</feature>
<feature type="signal peptide" evidence="6">
    <location>
        <begin position="1"/>
        <end position="27"/>
    </location>
</feature>
<dbReference type="GO" id="GO:0005615">
    <property type="term" value="C:extracellular space"/>
    <property type="evidence" value="ECO:0000318"/>
    <property type="project" value="GO_Central"/>
</dbReference>
<dbReference type="HOGENOM" id="CLU_029491_0_0_1"/>
<dbReference type="EMBL" id="GL732535">
    <property type="protein sequence ID" value="EFX83988.1"/>
    <property type="molecule type" value="Genomic_DNA"/>
</dbReference>
<keyword evidence="3 6" id="KW-0732">Signal</keyword>
<dbReference type="SUPFAM" id="SSF56496">
    <property type="entry name" value="Fibrinogen C-terminal domain-like"/>
    <property type="match status" value="1"/>
</dbReference>
<evidence type="ECO:0000313" key="8">
    <source>
        <dbReference type="EMBL" id="EFX83988.1"/>
    </source>
</evidence>
<feature type="coiled-coil region" evidence="5">
    <location>
        <begin position="27"/>
        <end position="74"/>
    </location>
</feature>
<dbReference type="Gene3D" id="2.60.120.1000">
    <property type="match status" value="1"/>
</dbReference>
<dbReference type="SUPFAM" id="SSF49842">
    <property type="entry name" value="TNF-like"/>
    <property type="match status" value="1"/>
</dbReference>
<reference evidence="8 9" key="1">
    <citation type="journal article" date="2011" name="Science">
        <title>The ecoresponsive genome of Daphnia pulex.</title>
        <authorList>
            <person name="Colbourne J.K."/>
            <person name="Pfrender M.E."/>
            <person name="Gilbert D."/>
            <person name="Thomas W.K."/>
            <person name="Tucker A."/>
            <person name="Oakley T.H."/>
            <person name="Tokishita S."/>
            <person name="Aerts A."/>
            <person name="Arnold G.J."/>
            <person name="Basu M.K."/>
            <person name="Bauer D.J."/>
            <person name="Caceres C.E."/>
            <person name="Carmel L."/>
            <person name="Casola C."/>
            <person name="Choi J.H."/>
            <person name="Detter J.C."/>
            <person name="Dong Q."/>
            <person name="Dusheyko S."/>
            <person name="Eads B.D."/>
            <person name="Frohlich T."/>
            <person name="Geiler-Samerotte K.A."/>
            <person name="Gerlach D."/>
            <person name="Hatcher P."/>
            <person name="Jogdeo S."/>
            <person name="Krijgsveld J."/>
            <person name="Kriventseva E.V."/>
            <person name="Kultz D."/>
            <person name="Laforsch C."/>
            <person name="Lindquist E."/>
            <person name="Lopez J."/>
            <person name="Manak J.R."/>
            <person name="Muller J."/>
            <person name="Pangilinan J."/>
            <person name="Patwardhan R.P."/>
            <person name="Pitluck S."/>
            <person name="Pritham E.J."/>
            <person name="Rechtsteiner A."/>
            <person name="Rho M."/>
            <person name="Rogozin I.B."/>
            <person name="Sakarya O."/>
            <person name="Salamov A."/>
            <person name="Schaack S."/>
            <person name="Shapiro H."/>
            <person name="Shiga Y."/>
            <person name="Skalitzky C."/>
            <person name="Smith Z."/>
            <person name="Souvorov A."/>
            <person name="Sung W."/>
            <person name="Tang Z."/>
            <person name="Tsuchiya D."/>
            <person name="Tu H."/>
            <person name="Vos H."/>
            <person name="Wang M."/>
            <person name="Wolf Y.I."/>
            <person name="Yamagata H."/>
            <person name="Yamada T."/>
            <person name="Ye Y."/>
            <person name="Shaw J.R."/>
            <person name="Andrews J."/>
            <person name="Crease T.J."/>
            <person name="Tang H."/>
            <person name="Lucas S.M."/>
            <person name="Robertson H.M."/>
            <person name="Bork P."/>
            <person name="Koonin E.V."/>
            <person name="Zdobnov E.M."/>
            <person name="Grigoriev I.V."/>
            <person name="Lynch M."/>
            <person name="Boore J.L."/>
        </authorList>
    </citation>
    <scope>NUCLEOTIDE SEQUENCE [LARGE SCALE GENOMIC DNA]</scope>
</reference>
<dbReference type="PANTHER" id="PTHR22923">
    <property type="entry name" value="CEREBELLIN-RELATED"/>
    <property type="match status" value="1"/>
</dbReference>
<dbReference type="SMART" id="SM00110">
    <property type="entry name" value="C1Q"/>
    <property type="match status" value="1"/>
</dbReference>
<accession>E9G8K0</accession>
<dbReference type="Proteomes" id="UP000000305">
    <property type="component" value="Unassembled WGS sequence"/>
</dbReference>
<dbReference type="PROSITE" id="PS51257">
    <property type="entry name" value="PROKAR_LIPOPROTEIN"/>
    <property type="match status" value="1"/>
</dbReference>
<protein>
    <recommendedName>
        <fullName evidence="7">C1q domain-containing protein</fullName>
    </recommendedName>
</protein>
<organism evidence="8 9">
    <name type="scientific">Daphnia pulex</name>
    <name type="common">Water flea</name>
    <dbReference type="NCBI Taxonomy" id="6669"/>
    <lineage>
        <taxon>Eukaryota</taxon>
        <taxon>Metazoa</taxon>
        <taxon>Ecdysozoa</taxon>
        <taxon>Arthropoda</taxon>
        <taxon>Crustacea</taxon>
        <taxon>Branchiopoda</taxon>
        <taxon>Diplostraca</taxon>
        <taxon>Cladocera</taxon>
        <taxon>Anomopoda</taxon>
        <taxon>Daphniidae</taxon>
        <taxon>Daphnia</taxon>
    </lineage>
</organism>
<dbReference type="InterPro" id="IPR008983">
    <property type="entry name" value="Tumour_necrosis_fac-like_dom"/>
</dbReference>
<keyword evidence="9" id="KW-1185">Reference proteome</keyword>
<comment type="subcellular location">
    <subcellularLocation>
        <location evidence="1">Secreted</location>
    </subcellularLocation>
</comment>
<evidence type="ECO:0000313" key="9">
    <source>
        <dbReference type="Proteomes" id="UP000000305"/>
    </source>
</evidence>
<dbReference type="InterPro" id="IPR050822">
    <property type="entry name" value="Cerebellin_Synaptic_Org"/>
</dbReference>
<dbReference type="InterPro" id="IPR000885">
    <property type="entry name" value="Fib_collagen_C"/>
</dbReference>
<dbReference type="Gene3D" id="2.60.120.40">
    <property type="match status" value="1"/>
</dbReference>
<dbReference type="NCBIfam" id="NF040941">
    <property type="entry name" value="GGGWT_bact"/>
    <property type="match status" value="1"/>
</dbReference>
<gene>
    <name evidence="8" type="ORF">DAPPUDRAFT_223070</name>
</gene>
<dbReference type="KEGG" id="dpx:DAPPUDRAFT_223070"/>
<evidence type="ECO:0000256" key="2">
    <source>
        <dbReference type="ARBA" id="ARBA00022525"/>
    </source>
</evidence>
<dbReference type="OrthoDB" id="6355514at2759"/>
<evidence type="ECO:0000256" key="4">
    <source>
        <dbReference type="ARBA" id="ARBA00023119"/>
    </source>
</evidence>
<dbReference type="InParanoid" id="E9G8K0"/>
<dbReference type="InterPro" id="IPR036056">
    <property type="entry name" value="Fibrinogen-like_C"/>
</dbReference>
<dbReference type="InterPro" id="IPR001073">
    <property type="entry name" value="C1q_dom"/>
</dbReference>
<dbReference type="PANTHER" id="PTHR22923:SF62">
    <property type="entry name" value="CVP18"/>
    <property type="match status" value="1"/>
</dbReference>
<evidence type="ECO:0000256" key="5">
    <source>
        <dbReference type="SAM" id="Coils"/>
    </source>
</evidence>